<organism evidence="4 5">
    <name type="scientific">Catenuloplanes indicus</name>
    <dbReference type="NCBI Taxonomy" id="137267"/>
    <lineage>
        <taxon>Bacteria</taxon>
        <taxon>Bacillati</taxon>
        <taxon>Actinomycetota</taxon>
        <taxon>Actinomycetes</taxon>
        <taxon>Micromonosporales</taxon>
        <taxon>Micromonosporaceae</taxon>
        <taxon>Catenuloplanes</taxon>
    </lineage>
</organism>
<dbReference type="Gene3D" id="3.20.20.450">
    <property type="entry name" value="EAL domain"/>
    <property type="match status" value="1"/>
</dbReference>
<dbReference type="InterPro" id="IPR029787">
    <property type="entry name" value="Nucleotide_cyclase"/>
</dbReference>
<evidence type="ECO:0000259" key="3">
    <source>
        <dbReference type="PROSITE" id="PS50887"/>
    </source>
</evidence>
<comment type="caution">
    <text evidence="4">The sequence shown here is derived from an EMBL/GenBank/DDBJ whole genome shotgun (WGS) entry which is preliminary data.</text>
</comment>
<feature type="domain" description="GGDEF" evidence="3">
    <location>
        <begin position="364"/>
        <end position="497"/>
    </location>
</feature>
<name>A0AAE3VWL9_9ACTN</name>
<dbReference type="PROSITE" id="PS50887">
    <property type="entry name" value="GGDEF"/>
    <property type="match status" value="1"/>
</dbReference>
<dbReference type="InterPro" id="IPR000160">
    <property type="entry name" value="GGDEF_dom"/>
</dbReference>
<evidence type="ECO:0000313" key="5">
    <source>
        <dbReference type="Proteomes" id="UP001240236"/>
    </source>
</evidence>
<evidence type="ECO:0000259" key="2">
    <source>
        <dbReference type="PROSITE" id="PS50883"/>
    </source>
</evidence>
<feature type="transmembrane region" description="Helical" evidence="1">
    <location>
        <begin position="21"/>
        <end position="39"/>
    </location>
</feature>
<dbReference type="Pfam" id="PF00563">
    <property type="entry name" value="EAL"/>
    <property type="match status" value="1"/>
</dbReference>
<feature type="transmembrane region" description="Helical" evidence="1">
    <location>
        <begin position="278"/>
        <end position="297"/>
    </location>
</feature>
<feature type="transmembrane region" description="Helical" evidence="1">
    <location>
        <begin position="143"/>
        <end position="161"/>
    </location>
</feature>
<dbReference type="Proteomes" id="UP001240236">
    <property type="component" value="Unassembled WGS sequence"/>
</dbReference>
<feature type="transmembrane region" description="Helical" evidence="1">
    <location>
        <begin position="236"/>
        <end position="257"/>
    </location>
</feature>
<feature type="transmembrane region" description="Helical" evidence="1">
    <location>
        <begin position="78"/>
        <end position="98"/>
    </location>
</feature>
<dbReference type="SMART" id="SM00267">
    <property type="entry name" value="GGDEF"/>
    <property type="match status" value="1"/>
</dbReference>
<keyword evidence="1" id="KW-0472">Membrane</keyword>
<dbReference type="SMART" id="SM00052">
    <property type="entry name" value="EAL"/>
    <property type="match status" value="1"/>
</dbReference>
<dbReference type="Pfam" id="PF00990">
    <property type="entry name" value="GGDEF"/>
    <property type="match status" value="1"/>
</dbReference>
<dbReference type="CDD" id="cd01948">
    <property type="entry name" value="EAL"/>
    <property type="match status" value="1"/>
</dbReference>
<feature type="transmembrane region" description="Helical" evidence="1">
    <location>
        <begin position="110"/>
        <end position="131"/>
    </location>
</feature>
<dbReference type="InterPro" id="IPR043128">
    <property type="entry name" value="Rev_trsase/Diguanyl_cyclase"/>
</dbReference>
<gene>
    <name evidence="4" type="ORF">J2S42_001258</name>
</gene>
<feature type="transmembrane region" description="Helical" evidence="1">
    <location>
        <begin position="45"/>
        <end position="66"/>
    </location>
</feature>
<dbReference type="SUPFAM" id="SSF55073">
    <property type="entry name" value="Nucleotide cyclase"/>
    <property type="match status" value="1"/>
</dbReference>
<feature type="transmembrane region" description="Helical" evidence="1">
    <location>
        <begin position="181"/>
        <end position="199"/>
    </location>
</feature>
<dbReference type="FunFam" id="3.30.70.270:FF:000001">
    <property type="entry name" value="Diguanylate cyclase domain protein"/>
    <property type="match status" value="1"/>
</dbReference>
<dbReference type="SUPFAM" id="SSF141868">
    <property type="entry name" value="EAL domain-like"/>
    <property type="match status" value="1"/>
</dbReference>
<dbReference type="NCBIfam" id="TIGR00254">
    <property type="entry name" value="GGDEF"/>
    <property type="match status" value="1"/>
</dbReference>
<dbReference type="PANTHER" id="PTHR44757">
    <property type="entry name" value="DIGUANYLATE CYCLASE DGCP"/>
    <property type="match status" value="1"/>
</dbReference>
<dbReference type="InterPro" id="IPR001633">
    <property type="entry name" value="EAL_dom"/>
</dbReference>
<proteinExistence type="predicted"/>
<evidence type="ECO:0000256" key="1">
    <source>
        <dbReference type="SAM" id="Phobius"/>
    </source>
</evidence>
<dbReference type="RefSeq" id="WP_307236114.1">
    <property type="nucleotide sequence ID" value="NZ_JAUSUZ010000001.1"/>
</dbReference>
<dbReference type="CDD" id="cd01949">
    <property type="entry name" value="GGDEF"/>
    <property type="match status" value="1"/>
</dbReference>
<dbReference type="AlphaFoldDB" id="A0AAE3VWL9"/>
<keyword evidence="1" id="KW-1133">Transmembrane helix</keyword>
<accession>A0AAE3VWL9</accession>
<dbReference type="EMBL" id="JAUSUZ010000001">
    <property type="protein sequence ID" value="MDQ0364589.1"/>
    <property type="molecule type" value="Genomic_DNA"/>
</dbReference>
<keyword evidence="1" id="KW-0812">Transmembrane</keyword>
<keyword evidence="5" id="KW-1185">Reference proteome</keyword>
<sequence length="751" mass="80886">MGAARAEGRGARDWGSAVTNASIVLLGAYLVWYAAGWGAPWTRTLITDLVYVPLSLGFTALAVRAACYRRLDRAVRRAWWVISAGYACQLVAHTLWLVEETVLYRDVYPAWADYWFLAFVPVMFAGLMLLPGANRRQRDRVRLAVDVLTVGASAFMVFWYLVLGPLFARQGSDLTTKVLTVALPVGDLVLVLAVSTVVLRRTTRAVQGPASVLAAAIGAFVVADVSYVYIQLHNGFTGGAWPDMFWLVGCLLLTLAADRQYRWAEHREIRVERRVAGAAWLPYGAIVIAYGLLGVVAGAEGAYPFGGMVVGSIALTGLVLLRQVYALKANEEAAVTDPLTGLANRALVNERLAAVTSQPIRAHKRTAVLLIDLDRFKPINDAYGHEAGDAILVAVGTALLSSVRRKDTVGRLGGDEFAVILEDLPDQAAAEATAQRILDALKLPVVFGDQLLSVDASVGVAFRNTTKVDGDGLLHQADVAMYTAKRAGRGRYAVYAPELDGSARDAGLRRAIETGRMVLHYQPEYALADGRMTAIEALVRWDHPTHGLLMPEDFIDLADETGAITQLGDWVLRTACRDALHFPCRVAVNVSARQLAQPNLVTSVARVLNETGLPGSRLTLELAEAALLPTDQHLRARLEGLRALGITLVVDDFGVGHAALNVLRRMPVSSVKLHGSLTVGVHTDPVTHDLAAALVAAGHAIGLTVVAEAAEHEEQLSTLRKMGCDRAQGFALCPPLAHDQLTERLAATAKT</sequence>
<reference evidence="4 5" key="1">
    <citation type="submission" date="2023-07" db="EMBL/GenBank/DDBJ databases">
        <title>Sequencing the genomes of 1000 actinobacteria strains.</title>
        <authorList>
            <person name="Klenk H.-P."/>
        </authorList>
    </citation>
    <scope>NUCLEOTIDE SEQUENCE [LARGE SCALE GENOMIC DNA]</scope>
    <source>
        <strain evidence="4 5">DSM 44709</strain>
    </source>
</reference>
<feature type="transmembrane region" description="Helical" evidence="1">
    <location>
        <begin position="211"/>
        <end position="230"/>
    </location>
</feature>
<feature type="domain" description="EAL" evidence="2">
    <location>
        <begin position="501"/>
        <end position="749"/>
    </location>
</feature>
<dbReference type="InterPro" id="IPR035919">
    <property type="entry name" value="EAL_sf"/>
</dbReference>
<dbReference type="PROSITE" id="PS50883">
    <property type="entry name" value="EAL"/>
    <property type="match status" value="1"/>
</dbReference>
<dbReference type="PANTHER" id="PTHR44757:SF2">
    <property type="entry name" value="BIOFILM ARCHITECTURE MAINTENANCE PROTEIN MBAA"/>
    <property type="match status" value="1"/>
</dbReference>
<evidence type="ECO:0000313" key="4">
    <source>
        <dbReference type="EMBL" id="MDQ0364589.1"/>
    </source>
</evidence>
<dbReference type="InterPro" id="IPR052155">
    <property type="entry name" value="Biofilm_reg_signaling"/>
</dbReference>
<dbReference type="Gene3D" id="3.30.70.270">
    <property type="match status" value="1"/>
</dbReference>
<protein>
    <submittedName>
        <fullName evidence="4">Diguanylate cyclase (GGDEF)-like protein</fullName>
    </submittedName>
</protein>